<evidence type="ECO:0000256" key="1">
    <source>
        <dbReference type="SAM" id="MobiDB-lite"/>
    </source>
</evidence>
<proteinExistence type="predicted"/>
<feature type="region of interest" description="Disordered" evidence="1">
    <location>
        <begin position="87"/>
        <end position="212"/>
    </location>
</feature>
<evidence type="ECO:0000313" key="3">
    <source>
        <dbReference type="Proteomes" id="UP000023152"/>
    </source>
</evidence>
<comment type="caution">
    <text evidence="2">The sequence shown here is derived from an EMBL/GenBank/DDBJ whole genome shotgun (WGS) entry which is preliminary data.</text>
</comment>
<accession>X6MX59</accession>
<feature type="region of interest" description="Disordered" evidence="1">
    <location>
        <begin position="36"/>
        <end position="74"/>
    </location>
</feature>
<keyword evidence="3" id="KW-1185">Reference proteome</keyword>
<feature type="compositionally biased region" description="Basic and acidic residues" evidence="1">
    <location>
        <begin position="49"/>
        <end position="61"/>
    </location>
</feature>
<feature type="compositionally biased region" description="Low complexity" evidence="1">
    <location>
        <begin position="182"/>
        <end position="194"/>
    </location>
</feature>
<feature type="compositionally biased region" description="Basic and acidic residues" evidence="1">
    <location>
        <begin position="140"/>
        <end position="165"/>
    </location>
</feature>
<name>X6MX59_RETFI</name>
<reference evidence="2 3" key="1">
    <citation type="journal article" date="2013" name="Curr. Biol.">
        <title>The Genome of the Foraminiferan Reticulomyxa filosa.</title>
        <authorList>
            <person name="Glockner G."/>
            <person name="Hulsmann N."/>
            <person name="Schleicher M."/>
            <person name="Noegel A.A."/>
            <person name="Eichinger L."/>
            <person name="Gallinger C."/>
            <person name="Pawlowski J."/>
            <person name="Sierra R."/>
            <person name="Euteneuer U."/>
            <person name="Pillet L."/>
            <person name="Moustafa A."/>
            <person name="Platzer M."/>
            <person name="Groth M."/>
            <person name="Szafranski K."/>
            <person name="Schliwa M."/>
        </authorList>
    </citation>
    <scope>NUCLEOTIDE SEQUENCE [LARGE SCALE GENOMIC DNA]</scope>
</reference>
<protein>
    <submittedName>
        <fullName evidence="2">Uncharacterized protein</fullName>
    </submittedName>
</protein>
<evidence type="ECO:0000313" key="2">
    <source>
        <dbReference type="EMBL" id="ETO18610.1"/>
    </source>
</evidence>
<sequence>MNTTTLEQKKIDIWKKKKRVLFLEVELIAQSVREKLGGKKEKKKKKLKEIKSHKLGGEKSSKVKNQKHGNRVAENVDRDKCFACTWRTDSSNSNISNSSNNDDMVSSAKVGKECNGSERDIATGDEGDRIASSGRGASNARDDKRAKAGDSGETRADIPHSKLGREPAISVQADDRAGVSNARAARAGVEVAGGDAKEEYGEGAFGQEAERD</sequence>
<organism evidence="2 3">
    <name type="scientific">Reticulomyxa filosa</name>
    <dbReference type="NCBI Taxonomy" id="46433"/>
    <lineage>
        <taxon>Eukaryota</taxon>
        <taxon>Sar</taxon>
        <taxon>Rhizaria</taxon>
        <taxon>Retaria</taxon>
        <taxon>Foraminifera</taxon>
        <taxon>Monothalamids</taxon>
        <taxon>Reticulomyxidae</taxon>
        <taxon>Reticulomyxa</taxon>
    </lineage>
</organism>
<gene>
    <name evidence="2" type="ORF">RFI_18655</name>
</gene>
<feature type="compositionally biased region" description="Basic and acidic residues" evidence="1">
    <location>
        <begin position="110"/>
        <end position="129"/>
    </location>
</feature>
<dbReference type="AlphaFoldDB" id="X6MX59"/>
<feature type="compositionally biased region" description="Low complexity" evidence="1">
    <location>
        <begin position="89"/>
        <end position="107"/>
    </location>
</feature>
<dbReference type="Proteomes" id="UP000023152">
    <property type="component" value="Unassembled WGS sequence"/>
</dbReference>
<dbReference type="EMBL" id="ASPP01014684">
    <property type="protein sequence ID" value="ETO18610.1"/>
    <property type="molecule type" value="Genomic_DNA"/>
</dbReference>